<dbReference type="EMBL" id="BAAAFZ010000082">
    <property type="protein sequence ID" value="GAA0602346.1"/>
    <property type="molecule type" value="Genomic_DNA"/>
</dbReference>
<gene>
    <name evidence="2" type="ORF">GCM10009416_45230</name>
</gene>
<dbReference type="Pfam" id="PF03466">
    <property type="entry name" value="LysR_substrate"/>
    <property type="match status" value="1"/>
</dbReference>
<dbReference type="InterPro" id="IPR005119">
    <property type="entry name" value="LysR_subst-bd"/>
</dbReference>
<feature type="domain" description="LysR substrate-binding" evidence="1">
    <location>
        <begin position="15"/>
        <end position="160"/>
    </location>
</feature>
<keyword evidence="3" id="KW-1185">Reference proteome</keyword>
<name>A0ABP3R2I5_9PROT</name>
<sequence length="167" mass="17546">MLQGRAQFLLCHRHPEVAGRVDQAEFLSARVGADTLVPVAAADGAGGPRFTLPGARGNPLPVLAYSEESGLGWILRSVAGKAPSGPRLETVFTSHLAVVLKRMALDVRGFAWLPLSPIGDGFGDGRLVRAGGEGWPVPVEVRLVRRRAAAAAAEPFWQAAGAYGFAP</sequence>
<comment type="caution">
    <text evidence="2">The sequence shown here is derived from an EMBL/GenBank/DDBJ whole genome shotgun (WGS) entry which is preliminary data.</text>
</comment>
<organism evidence="2 3">
    <name type="scientific">Craurococcus roseus</name>
    <dbReference type="NCBI Taxonomy" id="77585"/>
    <lineage>
        <taxon>Bacteria</taxon>
        <taxon>Pseudomonadati</taxon>
        <taxon>Pseudomonadota</taxon>
        <taxon>Alphaproteobacteria</taxon>
        <taxon>Acetobacterales</taxon>
        <taxon>Acetobacteraceae</taxon>
        <taxon>Craurococcus</taxon>
    </lineage>
</organism>
<protein>
    <recommendedName>
        <fullName evidence="1">LysR substrate-binding domain-containing protein</fullName>
    </recommendedName>
</protein>
<evidence type="ECO:0000313" key="2">
    <source>
        <dbReference type="EMBL" id="GAA0602346.1"/>
    </source>
</evidence>
<proteinExistence type="predicted"/>
<dbReference type="Proteomes" id="UP001501588">
    <property type="component" value="Unassembled WGS sequence"/>
</dbReference>
<accession>A0ABP3R2I5</accession>
<reference evidence="3" key="1">
    <citation type="journal article" date="2019" name="Int. J. Syst. Evol. Microbiol.">
        <title>The Global Catalogue of Microorganisms (GCM) 10K type strain sequencing project: providing services to taxonomists for standard genome sequencing and annotation.</title>
        <authorList>
            <consortium name="The Broad Institute Genomics Platform"/>
            <consortium name="The Broad Institute Genome Sequencing Center for Infectious Disease"/>
            <person name="Wu L."/>
            <person name="Ma J."/>
        </authorList>
    </citation>
    <scope>NUCLEOTIDE SEQUENCE [LARGE SCALE GENOMIC DNA]</scope>
    <source>
        <strain evidence="3">JCM 9933</strain>
    </source>
</reference>
<evidence type="ECO:0000259" key="1">
    <source>
        <dbReference type="Pfam" id="PF03466"/>
    </source>
</evidence>
<evidence type="ECO:0000313" key="3">
    <source>
        <dbReference type="Proteomes" id="UP001501588"/>
    </source>
</evidence>
<dbReference type="SUPFAM" id="SSF53850">
    <property type="entry name" value="Periplasmic binding protein-like II"/>
    <property type="match status" value="1"/>
</dbReference>